<proteinExistence type="predicted"/>
<reference evidence="2 3" key="1">
    <citation type="submission" date="2020-05" db="EMBL/GenBank/DDBJ databases">
        <title>MicrobeNet Type strains.</title>
        <authorList>
            <person name="Nicholson A.C."/>
        </authorList>
    </citation>
    <scope>NUCLEOTIDE SEQUENCE [LARGE SCALE GENOMIC DNA]</scope>
    <source>
        <strain evidence="2 3">ATCC 700815</strain>
    </source>
</reference>
<dbReference type="PANTHER" id="PTHR30619">
    <property type="entry name" value="DNA INTERNALIZATION/COMPETENCE PROTEIN COMEC/REC2"/>
    <property type="match status" value="1"/>
</dbReference>
<name>A0A849B276_9BURK</name>
<evidence type="ECO:0000313" key="3">
    <source>
        <dbReference type="Proteomes" id="UP000542973"/>
    </source>
</evidence>
<accession>A0A849B276</accession>
<evidence type="ECO:0000259" key="1">
    <source>
        <dbReference type="Pfam" id="PF00753"/>
    </source>
</evidence>
<dbReference type="EMBL" id="JABEMD010000001">
    <property type="protein sequence ID" value="NNH09530.1"/>
    <property type="molecule type" value="Genomic_DNA"/>
</dbReference>
<organism evidence="2 3">
    <name type="scientific">Cupriavidus gilardii</name>
    <dbReference type="NCBI Taxonomy" id="82541"/>
    <lineage>
        <taxon>Bacteria</taxon>
        <taxon>Pseudomonadati</taxon>
        <taxon>Pseudomonadota</taxon>
        <taxon>Betaproteobacteria</taxon>
        <taxon>Burkholderiales</taxon>
        <taxon>Burkholderiaceae</taxon>
        <taxon>Cupriavidus</taxon>
    </lineage>
</organism>
<dbReference type="RefSeq" id="WP_151022160.1">
    <property type="nucleotide sequence ID" value="NZ_BAAAEB010000007.1"/>
</dbReference>
<protein>
    <submittedName>
        <fullName evidence="2">MBL fold metallo-hydrolase</fullName>
    </submittedName>
</protein>
<sequence length="447" mass="48797">MKIRLFQSYQGDCLLIEAASGHRMLCDGGTGAAMRDFVAPSLERLARDGAMLDLVYVSHIDDDHLGGVLAMLEAALQWKVYDYHAERGDPPAKPDARRVPRIGALWHNAFHDQIGANAGPIHTLLAANARALRASHVEPLELLGREYARIANSVPQALRVSRLVKADLLDIPLNTRLGDAAEAGVAPAGASAGKLIVARPDAPVQSLGSLRIRVLGPTAAELKRLREGWNNWLRDPANRLRAQAIRDRYANGLLAMAGGRADDPFDLREWEGTPSYRGVTTPNIASLILLVEEEGHRVLLTGDAHPDMILAGLKQAELLRDGALHVDVLKVQHHGSEHNMSPAFCRAVSADHYLFCGNGAHTNPELTVLDALLAARVGPAGQRARAPEAESRPFTFWFNTTAAAQTQQRHIAHMEQVQRWADAALRKHGPRLRVRFVDGAYASLTLR</sequence>
<dbReference type="PANTHER" id="PTHR30619:SF1">
    <property type="entry name" value="RECOMBINATION PROTEIN 2"/>
    <property type="match status" value="1"/>
</dbReference>
<dbReference type="SUPFAM" id="SSF56281">
    <property type="entry name" value="Metallo-hydrolase/oxidoreductase"/>
    <property type="match status" value="1"/>
</dbReference>
<dbReference type="GO" id="GO:0016787">
    <property type="term" value="F:hydrolase activity"/>
    <property type="evidence" value="ECO:0007669"/>
    <property type="project" value="UniProtKB-KW"/>
</dbReference>
<dbReference type="InterPro" id="IPR001279">
    <property type="entry name" value="Metallo-B-lactamas"/>
</dbReference>
<feature type="domain" description="Metallo-beta-lactamase" evidence="1">
    <location>
        <begin position="10"/>
        <end position="74"/>
    </location>
</feature>
<dbReference type="Proteomes" id="UP000542973">
    <property type="component" value="Unassembled WGS sequence"/>
</dbReference>
<dbReference type="Gene3D" id="3.60.15.10">
    <property type="entry name" value="Ribonuclease Z/Hydroxyacylglutathione hydrolase-like"/>
    <property type="match status" value="1"/>
</dbReference>
<keyword evidence="2" id="KW-0378">Hydrolase</keyword>
<dbReference type="InterPro" id="IPR052159">
    <property type="entry name" value="Competence_DNA_uptake"/>
</dbReference>
<dbReference type="AlphaFoldDB" id="A0A849B276"/>
<gene>
    <name evidence="2" type="ORF">HLB16_01365</name>
</gene>
<comment type="caution">
    <text evidence="2">The sequence shown here is derived from an EMBL/GenBank/DDBJ whole genome shotgun (WGS) entry which is preliminary data.</text>
</comment>
<dbReference type="InterPro" id="IPR036866">
    <property type="entry name" value="RibonucZ/Hydroxyglut_hydro"/>
</dbReference>
<dbReference type="Pfam" id="PF00753">
    <property type="entry name" value="Lactamase_B"/>
    <property type="match status" value="1"/>
</dbReference>
<evidence type="ECO:0000313" key="2">
    <source>
        <dbReference type="EMBL" id="NNH09530.1"/>
    </source>
</evidence>